<sequence>MVRFEDVTATSLTVILCLEDPSGENNAGYGVWHRKADDVNYPFDPTCTNLLPNRRLDIRDLLPATEYSFKVVSNDLR</sequence>
<dbReference type="AlphaFoldDB" id="A0A392TGD8"/>
<name>A0A392TGD8_9FABA</name>
<dbReference type="GO" id="GO:0010048">
    <property type="term" value="P:vernalization response"/>
    <property type="evidence" value="ECO:0007669"/>
    <property type="project" value="InterPro"/>
</dbReference>
<dbReference type="GO" id="GO:0040029">
    <property type="term" value="P:epigenetic regulation of gene expression"/>
    <property type="evidence" value="ECO:0007669"/>
    <property type="project" value="InterPro"/>
</dbReference>
<proteinExistence type="predicted"/>
<dbReference type="InterPro" id="IPR003961">
    <property type="entry name" value="FN3_dom"/>
</dbReference>
<dbReference type="PANTHER" id="PTHR46286">
    <property type="entry name" value="VIN3-LIKE PROTEIN 2-RELATED"/>
    <property type="match status" value="1"/>
</dbReference>
<organism evidence="2 3">
    <name type="scientific">Trifolium medium</name>
    <dbReference type="NCBI Taxonomy" id="97028"/>
    <lineage>
        <taxon>Eukaryota</taxon>
        <taxon>Viridiplantae</taxon>
        <taxon>Streptophyta</taxon>
        <taxon>Embryophyta</taxon>
        <taxon>Tracheophyta</taxon>
        <taxon>Spermatophyta</taxon>
        <taxon>Magnoliopsida</taxon>
        <taxon>eudicotyledons</taxon>
        <taxon>Gunneridae</taxon>
        <taxon>Pentapetalae</taxon>
        <taxon>rosids</taxon>
        <taxon>fabids</taxon>
        <taxon>Fabales</taxon>
        <taxon>Fabaceae</taxon>
        <taxon>Papilionoideae</taxon>
        <taxon>50 kb inversion clade</taxon>
        <taxon>NPAAA clade</taxon>
        <taxon>Hologalegina</taxon>
        <taxon>IRL clade</taxon>
        <taxon>Trifolieae</taxon>
        <taxon>Trifolium</taxon>
    </lineage>
</organism>
<feature type="domain" description="VIN3-like fibronectin type-III" evidence="1">
    <location>
        <begin position="2"/>
        <end position="74"/>
    </location>
</feature>
<evidence type="ECO:0000313" key="2">
    <source>
        <dbReference type="EMBL" id="MCI60229.1"/>
    </source>
</evidence>
<protein>
    <submittedName>
        <fullName evidence="2">Protein VERNALIZATION INSENSITIVE 3-like</fullName>
    </submittedName>
</protein>
<feature type="non-terminal residue" evidence="2">
    <location>
        <position position="77"/>
    </location>
</feature>
<accession>A0A392TGD8</accession>
<keyword evidence="3" id="KW-1185">Reference proteome</keyword>
<dbReference type="Proteomes" id="UP000265520">
    <property type="component" value="Unassembled WGS sequence"/>
</dbReference>
<dbReference type="EMBL" id="LXQA010577907">
    <property type="protein sequence ID" value="MCI60229.1"/>
    <property type="molecule type" value="Genomic_DNA"/>
</dbReference>
<comment type="caution">
    <text evidence="2">The sequence shown here is derived from an EMBL/GenBank/DDBJ whole genome shotgun (WGS) entry which is preliminary data.</text>
</comment>
<dbReference type="Pfam" id="PF23376">
    <property type="entry name" value="Fn3_VIN3"/>
    <property type="match status" value="1"/>
</dbReference>
<reference evidence="2 3" key="1">
    <citation type="journal article" date="2018" name="Front. Plant Sci.">
        <title>Red Clover (Trifolium pratense) and Zigzag Clover (T. medium) - A Picture of Genomic Similarities and Differences.</title>
        <authorList>
            <person name="Dluhosova J."/>
            <person name="Istvanek J."/>
            <person name="Nedelnik J."/>
            <person name="Repkova J."/>
        </authorList>
    </citation>
    <scope>NUCLEOTIDE SEQUENCE [LARGE SCALE GENOMIC DNA]</scope>
    <source>
        <strain evidence="3">cv. 10/8</strain>
        <tissue evidence="2">Leaf</tissue>
    </source>
</reference>
<dbReference type="CDD" id="cd00063">
    <property type="entry name" value="FN3"/>
    <property type="match status" value="1"/>
</dbReference>
<dbReference type="InterPro" id="IPR044514">
    <property type="entry name" value="VIN3-like"/>
</dbReference>
<dbReference type="PANTHER" id="PTHR46286:SF2">
    <property type="entry name" value="VIN3-LIKE PROTEIN 2"/>
    <property type="match status" value="1"/>
</dbReference>
<evidence type="ECO:0000313" key="3">
    <source>
        <dbReference type="Proteomes" id="UP000265520"/>
    </source>
</evidence>
<evidence type="ECO:0000259" key="1">
    <source>
        <dbReference type="Pfam" id="PF23376"/>
    </source>
</evidence>
<dbReference type="InterPro" id="IPR036116">
    <property type="entry name" value="FN3_sf"/>
</dbReference>
<dbReference type="SUPFAM" id="SSF49265">
    <property type="entry name" value="Fibronectin type III"/>
    <property type="match status" value="1"/>
</dbReference>
<dbReference type="InterPro" id="IPR058585">
    <property type="entry name" value="Fn3_VIN3"/>
</dbReference>